<dbReference type="STRING" id="999415.HMPREF9943_00318"/>
<dbReference type="InterPro" id="IPR030678">
    <property type="entry name" value="Peptide/Ni-bd"/>
</dbReference>
<dbReference type="InterPro" id="IPR039424">
    <property type="entry name" value="SBP_5"/>
</dbReference>
<dbReference type="Gene3D" id="3.40.190.10">
    <property type="entry name" value="Periplasmic binding protein-like II"/>
    <property type="match status" value="1"/>
</dbReference>
<name>M2Q5S6_9FIRM</name>
<evidence type="ECO:0000256" key="5">
    <source>
        <dbReference type="SAM" id="SignalP"/>
    </source>
</evidence>
<dbReference type="Gene3D" id="3.90.76.10">
    <property type="entry name" value="Dipeptide-binding Protein, Domain 1"/>
    <property type="match status" value="1"/>
</dbReference>
<dbReference type="InterPro" id="IPR000914">
    <property type="entry name" value="SBP_5_dom"/>
</dbReference>
<dbReference type="eggNOG" id="COG4166">
    <property type="taxonomic scope" value="Bacteria"/>
</dbReference>
<dbReference type="OrthoDB" id="9801912at2"/>
<evidence type="ECO:0000256" key="4">
    <source>
        <dbReference type="ARBA" id="ARBA00022729"/>
    </source>
</evidence>
<evidence type="ECO:0000256" key="1">
    <source>
        <dbReference type="ARBA" id="ARBA00004196"/>
    </source>
</evidence>
<dbReference type="EMBL" id="AGEJ01000005">
    <property type="protein sequence ID" value="EMD17531.1"/>
    <property type="molecule type" value="Genomic_DNA"/>
</dbReference>
<comment type="similarity">
    <text evidence="2">Belongs to the bacterial solute-binding protein 5 family.</text>
</comment>
<keyword evidence="3" id="KW-0813">Transport</keyword>
<dbReference type="PANTHER" id="PTHR30290:SF10">
    <property type="entry name" value="PERIPLASMIC OLIGOPEPTIDE-BINDING PROTEIN-RELATED"/>
    <property type="match status" value="1"/>
</dbReference>
<dbReference type="RefSeq" id="WP_004801430.1">
    <property type="nucleotide sequence ID" value="NZ_AUGJ01000026.1"/>
</dbReference>
<proteinExistence type="inferred from homology"/>
<dbReference type="BioCyc" id="ECAT999415-HMP:GTTI-328-MONOMER"/>
<dbReference type="GO" id="GO:0015833">
    <property type="term" value="P:peptide transport"/>
    <property type="evidence" value="ECO:0007669"/>
    <property type="project" value="TreeGrafter"/>
</dbReference>
<keyword evidence="8" id="KW-1185">Reference proteome</keyword>
<dbReference type="Pfam" id="PF00496">
    <property type="entry name" value="SBP_bac_5"/>
    <property type="match status" value="1"/>
</dbReference>
<evidence type="ECO:0000256" key="2">
    <source>
        <dbReference type="ARBA" id="ARBA00005695"/>
    </source>
</evidence>
<dbReference type="FunFam" id="3.90.76.10:FF:000001">
    <property type="entry name" value="Oligopeptide ABC transporter substrate-binding protein"/>
    <property type="match status" value="1"/>
</dbReference>
<feature type="signal peptide" evidence="5">
    <location>
        <begin position="1"/>
        <end position="18"/>
    </location>
</feature>
<organism evidence="7 8">
    <name type="scientific">Eggerthia catenaformis OT 569 = DSM 20559</name>
    <dbReference type="NCBI Taxonomy" id="999415"/>
    <lineage>
        <taxon>Bacteria</taxon>
        <taxon>Bacillati</taxon>
        <taxon>Bacillota</taxon>
        <taxon>Erysipelotrichia</taxon>
        <taxon>Erysipelotrichales</taxon>
        <taxon>Coprobacillaceae</taxon>
        <taxon>Eggerthia</taxon>
    </lineage>
</organism>
<dbReference type="GO" id="GO:0043190">
    <property type="term" value="C:ATP-binding cassette (ABC) transporter complex"/>
    <property type="evidence" value="ECO:0007669"/>
    <property type="project" value="InterPro"/>
</dbReference>
<dbReference type="AlphaFoldDB" id="M2Q5S6"/>
<dbReference type="GO" id="GO:0030288">
    <property type="term" value="C:outer membrane-bounded periplasmic space"/>
    <property type="evidence" value="ECO:0007669"/>
    <property type="project" value="UniProtKB-ARBA"/>
</dbReference>
<dbReference type="Proteomes" id="UP000011758">
    <property type="component" value="Unassembled WGS sequence"/>
</dbReference>
<dbReference type="CDD" id="cd08504">
    <property type="entry name" value="PBP2_OppA"/>
    <property type="match status" value="1"/>
</dbReference>
<dbReference type="PATRIC" id="fig|999415.3.peg.318"/>
<dbReference type="PANTHER" id="PTHR30290">
    <property type="entry name" value="PERIPLASMIC BINDING COMPONENT OF ABC TRANSPORTER"/>
    <property type="match status" value="1"/>
</dbReference>
<gene>
    <name evidence="7" type="ORF">HMPREF9943_00318</name>
</gene>
<feature type="domain" description="Solute-binding protein family 5" evidence="6">
    <location>
        <begin position="73"/>
        <end position="466"/>
    </location>
</feature>
<sequence length="544" mass="60084">MKMLKRSAAIVLSAAMLAGCGSSKSDSKDTFRFASELDILGMDSTVVDDGMSFTALHAVTEGLMGLDKDGKQTNALAKSYTLSDDRKTYTFTLRDAKWSNGDAVTAKDFVYAWQRILKNSGKYSYMYGDEGANIKNANVLKAKGPKATQAELDTLGVKAKDDKTLVVELAAPVPYFLELMTFPCYYPINQKFAEKAGKKYGTAPEYVLSNGAFKMTKWTKGKSADFEKNESYYNASAVKMKNLHMDLAVKPQAASASFDSGSTDFAIISSELVDKYKGKDTYVQYNEGYLWYLEPNHDIKDAAKKKAMANVNIRKALSYAIDRDSLTSKVLKDGSKAATGFVPAQLSQNAKGEDFRKLAGSFTSYDVKKAQEYFDAGLKELGVSSLTFEFLYGNDESPADKVAEYLQTNFAKIKGLKIEMKATTKKDRIDNRMVGGRFDFALTRWGPDYADPTTYLNLMSTGNNNNYGKYSNAKYDALMKQVRTETNADKRYELMIQAEKVAMDELGNIPVFEKGGSALKATNTSGVITKAVGVPNTFTYVEKK</sequence>
<evidence type="ECO:0000313" key="8">
    <source>
        <dbReference type="Proteomes" id="UP000011758"/>
    </source>
</evidence>
<comment type="subcellular location">
    <subcellularLocation>
        <location evidence="1">Cell envelope</location>
    </subcellularLocation>
</comment>
<protein>
    <recommendedName>
        <fullName evidence="6">Solute-binding protein family 5 domain-containing protein</fullName>
    </recommendedName>
</protein>
<evidence type="ECO:0000256" key="3">
    <source>
        <dbReference type="ARBA" id="ARBA00022448"/>
    </source>
</evidence>
<dbReference type="SUPFAM" id="SSF53850">
    <property type="entry name" value="Periplasmic binding protein-like II"/>
    <property type="match status" value="1"/>
</dbReference>
<accession>M2Q5S6</accession>
<comment type="caution">
    <text evidence="7">The sequence shown here is derived from an EMBL/GenBank/DDBJ whole genome shotgun (WGS) entry which is preliminary data.</text>
</comment>
<dbReference type="PROSITE" id="PS51257">
    <property type="entry name" value="PROKAR_LIPOPROTEIN"/>
    <property type="match status" value="1"/>
</dbReference>
<feature type="chain" id="PRO_5038717946" description="Solute-binding protein family 5 domain-containing protein" evidence="5">
    <location>
        <begin position="19"/>
        <end position="544"/>
    </location>
</feature>
<evidence type="ECO:0000313" key="7">
    <source>
        <dbReference type="EMBL" id="EMD17531.1"/>
    </source>
</evidence>
<dbReference type="FunFam" id="3.10.105.10:FF:000001">
    <property type="entry name" value="Oligopeptide ABC transporter, oligopeptide-binding protein"/>
    <property type="match status" value="1"/>
</dbReference>
<keyword evidence="4 5" id="KW-0732">Signal</keyword>
<dbReference type="PIRSF" id="PIRSF002741">
    <property type="entry name" value="MppA"/>
    <property type="match status" value="1"/>
</dbReference>
<dbReference type="Gene3D" id="3.10.105.10">
    <property type="entry name" value="Dipeptide-binding Protein, Domain 3"/>
    <property type="match status" value="1"/>
</dbReference>
<evidence type="ECO:0000259" key="6">
    <source>
        <dbReference type="Pfam" id="PF00496"/>
    </source>
</evidence>
<dbReference type="GO" id="GO:1904680">
    <property type="term" value="F:peptide transmembrane transporter activity"/>
    <property type="evidence" value="ECO:0007669"/>
    <property type="project" value="TreeGrafter"/>
</dbReference>
<reference evidence="7 8" key="1">
    <citation type="submission" date="2013-02" db="EMBL/GenBank/DDBJ databases">
        <title>The Genome Sequence of Lactobacillus catenaformis F0143.</title>
        <authorList>
            <consortium name="The Broad Institute Genome Sequencing Platform"/>
            <person name="Earl A."/>
            <person name="Ward D."/>
            <person name="Feldgarden M."/>
            <person name="Gevers D."/>
            <person name="Izard J."/>
            <person name="Blanton J.M."/>
            <person name="Mathney J."/>
            <person name="Dewhirst F.E."/>
            <person name="Young S.K."/>
            <person name="Zeng Q."/>
            <person name="Gargeya S."/>
            <person name="Fitzgerald M."/>
            <person name="Haas B."/>
            <person name="Abouelleil A."/>
            <person name="Alvarado L."/>
            <person name="Arachchi H.M."/>
            <person name="Berlin A."/>
            <person name="Chapman S.B."/>
            <person name="Gearin G."/>
            <person name="Goldberg J."/>
            <person name="Griggs A."/>
            <person name="Gujja S."/>
            <person name="Hansen M."/>
            <person name="Heiman D."/>
            <person name="Howarth C."/>
            <person name="Larimer J."/>
            <person name="Lui A."/>
            <person name="MacDonald P.J.P."/>
            <person name="McCowen C."/>
            <person name="Montmayeur A."/>
            <person name="Murphy C."/>
            <person name="Neiman D."/>
            <person name="Pearson M."/>
            <person name="Priest M."/>
            <person name="Roberts A."/>
            <person name="Saif S."/>
            <person name="Shea T."/>
            <person name="Sisk P."/>
            <person name="Stolte C."/>
            <person name="Sykes S."/>
            <person name="Wortman J."/>
            <person name="Nusbaum C."/>
            <person name="Birren B."/>
        </authorList>
    </citation>
    <scope>NUCLEOTIDE SEQUENCE [LARGE SCALE GENOMIC DNA]</scope>
    <source>
        <strain evidence="7 8">OT 569</strain>
    </source>
</reference>